<protein>
    <submittedName>
        <fullName evidence="1">Uncharacterized protein</fullName>
    </submittedName>
</protein>
<gene>
    <name evidence="1" type="ORF">SAMN05444169_6328</name>
</gene>
<organism evidence="1 2">
    <name type="scientific">Bradyrhizobium erythrophlei</name>
    <dbReference type="NCBI Taxonomy" id="1437360"/>
    <lineage>
        <taxon>Bacteria</taxon>
        <taxon>Pseudomonadati</taxon>
        <taxon>Pseudomonadota</taxon>
        <taxon>Alphaproteobacteria</taxon>
        <taxon>Hyphomicrobiales</taxon>
        <taxon>Nitrobacteraceae</taxon>
        <taxon>Bradyrhizobium</taxon>
    </lineage>
</organism>
<evidence type="ECO:0000313" key="2">
    <source>
        <dbReference type="Proteomes" id="UP000190675"/>
    </source>
</evidence>
<dbReference type="AlphaFoldDB" id="A0A1M5R3K7"/>
<dbReference type="EMBL" id="LT670818">
    <property type="protein sequence ID" value="SHH20974.1"/>
    <property type="molecule type" value="Genomic_DNA"/>
</dbReference>
<dbReference type="Proteomes" id="UP000190675">
    <property type="component" value="Chromosome I"/>
</dbReference>
<dbReference type="RefSeq" id="WP_079569284.1">
    <property type="nucleotide sequence ID" value="NZ_LT670818.1"/>
</dbReference>
<sequence length="61" mass="6751">MATITIDQQLFFGGPTASGVPDLQRRDNDTFAIVVGRGELILSRAEFDLPCFVTLIDSRKH</sequence>
<evidence type="ECO:0000313" key="1">
    <source>
        <dbReference type="EMBL" id="SHH20974.1"/>
    </source>
</evidence>
<accession>A0A1M5R3K7</accession>
<proteinExistence type="predicted"/>
<reference evidence="1 2" key="1">
    <citation type="submission" date="2016-11" db="EMBL/GenBank/DDBJ databases">
        <authorList>
            <person name="Jaros S."/>
            <person name="Januszkiewicz K."/>
            <person name="Wedrychowicz H."/>
        </authorList>
    </citation>
    <scope>NUCLEOTIDE SEQUENCE [LARGE SCALE GENOMIC DNA]</scope>
    <source>
        <strain evidence="1 2">GAS242</strain>
    </source>
</reference>
<name>A0A1M5R3K7_9BRAD</name>